<evidence type="ECO:0000313" key="6">
    <source>
        <dbReference type="EMBL" id="APW38679.1"/>
    </source>
</evidence>
<dbReference type="KEGG" id="rhy:RD110_16940"/>
<sequence>MTHISSRTPPPVFDGDTVVRAAFVLALFGWGVGFYGPPIFLYAVVSRTGWSLPLVSAAVTLHFLFGACVVACLPRIHRRFGLAATTAGGAILLALGCIGWACAIQPWQLGLAALFTGAGWVPLGAAGINAIVSPWFVRTRPMALAKAYNGASLGGMLFSPMWVALIGQYGFPAAALVVGLVMVAVVLPLAGGVLVRTPEAEPQNTNKAQPGRDSTQAAAPVSPARHRAARWRDRAFPTLAAAMALGLFAQIGMIAQLFSLLAPAIGTTAAGWVMAMATGCGMGGRLAVARLLGAGADRRRAACASYAIQACGTALLLAAPQQLPLVVLGVALFGLGIGNATSLPPLIAQAEFAPADVPRVVARCVAIAQALYAFAPAALALLLTHEGHVALTLGAGTQAFFGTVLLIQFLAIACMWAGRATQKQ</sequence>
<evidence type="ECO:0000256" key="4">
    <source>
        <dbReference type="SAM" id="MobiDB-lite"/>
    </source>
</evidence>
<keyword evidence="7" id="KW-1185">Reference proteome</keyword>
<accession>A0A1P8JY41</accession>
<feature type="transmembrane region" description="Helical" evidence="5">
    <location>
        <begin position="107"/>
        <end position="136"/>
    </location>
</feature>
<keyword evidence="3 5" id="KW-0472">Membrane</keyword>
<keyword evidence="1 5" id="KW-0812">Transmembrane</keyword>
<feature type="region of interest" description="Disordered" evidence="4">
    <location>
        <begin position="200"/>
        <end position="223"/>
    </location>
</feature>
<protein>
    <recommendedName>
        <fullName evidence="8">MFS transporter</fullName>
    </recommendedName>
</protein>
<dbReference type="EMBL" id="CP019236">
    <property type="protein sequence ID" value="APW38679.1"/>
    <property type="molecule type" value="Genomic_DNA"/>
</dbReference>
<dbReference type="InterPro" id="IPR036259">
    <property type="entry name" value="MFS_trans_sf"/>
</dbReference>
<evidence type="ECO:0000256" key="5">
    <source>
        <dbReference type="SAM" id="Phobius"/>
    </source>
</evidence>
<dbReference type="PANTHER" id="PTHR11360">
    <property type="entry name" value="MONOCARBOXYLATE TRANSPORTER"/>
    <property type="match status" value="1"/>
</dbReference>
<dbReference type="PANTHER" id="PTHR11360:SF290">
    <property type="entry name" value="MONOCARBOXYLATE MFS PERMEASE"/>
    <property type="match status" value="1"/>
</dbReference>
<dbReference type="Gene3D" id="1.20.1250.20">
    <property type="entry name" value="MFS general substrate transporter like domains"/>
    <property type="match status" value="1"/>
</dbReference>
<dbReference type="RefSeq" id="WP_076200558.1">
    <property type="nucleotide sequence ID" value="NZ_CP019236.1"/>
</dbReference>
<dbReference type="SUPFAM" id="SSF103473">
    <property type="entry name" value="MFS general substrate transporter"/>
    <property type="match status" value="1"/>
</dbReference>
<dbReference type="GO" id="GO:0022857">
    <property type="term" value="F:transmembrane transporter activity"/>
    <property type="evidence" value="ECO:0007669"/>
    <property type="project" value="InterPro"/>
</dbReference>
<feature type="transmembrane region" description="Helical" evidence="5">
    <location>
        <begin position="395"/>
        <end position="418"/>
    </location>
</feature>
<dbReference type="InterPro" id="IPR050327">
    <property type="entry name" value="Proton-linked_MCT"/>
</dbReference>
<dbReference type="InterPro" id="IPR011701">
    <property type="entry name" value="MFS"/>
</dbReference>
<feature type="transmembrane region" description="Helical" evidence="5">
    <location>
        <begin position="360"/>
        <end position="383"/>
    </location>
</feature>
<dbReference type="STRING" id="1842727.RD110_16940"/>
<dbReference type="OrthoDB" id="7876195at2"/>
<evidence type="ECO:0000313" key="7">
    <source>
        <dbReference type="Proteomes" id="UP000186609"/>
    </source>
</evidence>
<dbReference type="Pfam" id="PF07690">
    <property type="entry name" value="MFS_1"/>
    <property type="match status" value="1"/>
</dbReference>
<dbReference type="AlphaFoldDB" id="A0A1P8JY41"/>
<proteinExistence type="predicted"/>
<reference evidence="6 7" key="1">
    <citation type="submission" date="2017-01" db="EMBL/GenBank/DDBJ databases">
        <authorList>
            <person name="Mah S.A."/>
            <person name="Swanson W.J."/>
            <person name="Moy G.W."/>
            <person name="Vacquier V.D."/>
        </authorList>
    </citation>
    <scope>NUCLEOTIDE SEQUENCE [LARGE SCALE GENOMIC DNA]</scope>
    <source>
        <strain evidence="6 7">DCY110</strain>
    </source>
</reference>
<feature type="transmembrane region" description="Helical" evidence="5">
    <location>
        <begin position="264"/>
        <end position="288"/>
    </location>
</feature>
<feature type="compositionally biased region" description="Polar residues" evidence="4">
    <location>
        <begin position="202"/>
        <end position="217"/>
    </location>
</feature>
<gene>
    <name evidence="6" type="ORF">RD110_16940</name>
</gene>
<feature type="transmembrane region" description="Helical" evidence="5">
    <location>
        <begin position="148"/>
        <end position="167"/>
    </location>
</feature>
<feature type="transmembrane region" description="Helical" evidence="5">
    <location>
        <begin position="300"/>
        <end position="319"/>
    </location>
</feature>
<organism evidence="6 7">
    <name type="scientific">Rhodoferax koreensis</name>
    <dbReference type="NCBI Taxonomy" id="1842727"/>
    <lineage>
        <taxon>Bacteria</taxon>
        <taxon>Pseudomonadati</taxon>
        <taxon>Pseudomonadota</taxon>
        <taxon>Betaproteobacteria</taxon>
        <taxon>Burkholderiales</taxon>
        <taxon>Comamonadaceae</taxon>
        <taxon>Rhodoferax</taxon>
    </lineage>
</organism>
<evidence type="ECO:0000256" key="2">
    <source>
        <dbReference type="ARBA" id="ARBA00022989"/>
    </source>
</evidence>
<name>A0A1P8JY41_9BURK</name>
<feature type="transmembrane region" description="Helical" evidence="5">
    <location>
        <begin position="21"/>
        <end position="44"/>
    </location>
</feature>
<feature type="transmembrane region" description="Helical" evidence="5">
    <location>
        <begin position="173"/>
        <end position="195"/>
    </location>
</feature>
<feature type="transmembrane region" description="Helical" evidence="5">
    <location>
        <begin position="50"/>
        <end position="73"/>
    </location>
</feature>
<keyword evidence="2 5" id="KW-1133">Transmembrane helix</keyword>
<evidence type="ECO:0008006" key="8">
    <source>
        <dbReference type="Google" id="ProtNLM"/>
    </source>
</evidence>
<evidence type="ECO:0000256" key="1">
    <source>
        <dbReference type="ARBA" id="ARBA00022692"/>
    </source>
</evidence>
<feature type="transmembrane region" description="Helical" evidence="5">
    <location>
        <begin position="325"/>
        <end position="348"/>
    </location>
</feature>
<dbReference type="Proteomes" id="UP000186609">
    <property type="component" value="Chromosome"/>
</dbReference>
<feature type="transmembrane region" description="Helical" evidence="5">
    <location>
        <begin position="80"/>
        <end position="101"/>
    </location>
</feature>
<evidence type="ECO:0000256" key="3">
    <source>
        <dbReference type="ARBA" id="ARBA00023136"/>
    </source>
</evidence>
<feature type="transmembrane region" description="Helical" evidence="5">
    <location>
        <begin position="235"/>
        <end position="258"/>
    </location>
</feature>